<feature type="non-terminal residue" evidence="4">
    <location>
        <position position="1"/>
    </location>
</feature>
<evidence type="ECO:0000259" key="3">
    <source>
        <dbReference type="PROSITE" id="PS50111"/>
    </source>
</evidence>
<dbReference type="Pfam" id="PF00015">
    <property type="entry name" value="MCPsignal"/>
    <property type="match status" value="1"/>
</dbReference>
<dbReference type="GO" id="GO:0007165">
    <property type="term" value="P:signal transduction"/>
    <property type="evidence" value="ECO:0007669"/>
    <property type="project" value="UniProtKB-KW"/>
</dbReference>
<dbReference type="Gene3D" id="1.10.287.950">
    <property type="entry name" value="Methyl-accepting chemotaxis protein"/>
    <property type="match status" value="1"/>
</dbReference>
<dbReference type="EMBL" id="UOFF01000289">
    <property type="protein sequence ID" value="VAW56855.1"/>
    <property type="molecule type" value="Genomic_DNA"/>
</dbReference>
<accession>A0A3B0WLU8</accession>
<keyword evidence="1" id="KW-0807">Transducer</keyword>
<comment type="similarity">
    <text evidence="2">Belongs to the methyl-accepting chemotaxis (MCP) protein family.</text>
</comment>
<gene>
    <name evidence="4" type="ORF">MNBD_GAMMA07-477</name>
</gene>
<evidence type="ECO:0000256" key="2">
    <source>
        <dbReference type="ARBA" id="ARBA00029447"/>
    </source>
</evidence>
<sequence>RISRKVIQNPLMQWVYTQSTDDVGEIELAIKMQSSELRAVVGRVSDSSLSLKESVDDLSSIIEKNNKSIHEQQVQTNQVATAMNEMSSTVHEVARNATHASESTFEAQQAAQDGQQVVNNTITSISEVASSIDQTSKVINKLNDDAGNITSIVEAIRGIADQTNLLALNAAIEAARAGEQGRGFAVVADEVRTLAQRTQASTEEIQAMVENLQAGSDQAVKMMLEGRKKSDACVQHATDAGDMLNNITHAVSIVSDVNTQIATAAEEQSAVAEEINMNIVHINEAAQETVNNAAKTSIISKNLSEEAQRQQQLVIQFQR</sequence>
<dbReference type="GO" id="GO:0004888">
    <property type="term" value="F:transmembrane signaling receptor activity"/>
    <property type="evidence" value="ECO:0007669"/>
    <property type="project" value="InterPro"/>
</dbReference>
<evidence type="ECO:0000313" key="4">
    <source>
        <dbReference type="EMBL" id="VAW56855.1"/>
    </source>
</evidence>
<dbReference type="GO" id="GO:0006935">
    <property type="term" value="P:chemotaxis"/>
    <property type="evidence" value="ECO:0007669"/>
    <property type="project" value="InterPro"/>
</dbReference>
<dbReference type="PROSITE" id="PS50111">
    <property type="entry name" value="CHEMOTAXIS_TRANSDUC_2"/>
    <property type="match status" value="1"/>
</dbReference>
<dbReference type="PRINTS" id="PR00260">
    <property type="entry name" value="CHEMTRNSDUCR"/>
</dbReference>
<dbReference type="SUPFAM" id="SSF58104">
    <property type="entry name" value="Methyl-accepting chemotaxis protein (MCP) signaling domain"/>
    <property type="match status" value="1"/>
</dbReference>
<dbReference type="GO" id="GO:0016020">
    <property type="term" value="C:membrane"/>
    <property type="evidence" value="ECO:0007669"/>
    <property type="project" value="InterPro"/>
</dbReference>
<dbReference type="InterPro" id="IPR004090">
    <property type="entry name" value="Chemotax_Me-accpt_rcpt"/>
</dbReference>
<dbReference type="AlphaFoldDB" id="A0A3B0WLU8"/>
<dbReference type="FunFam" id="1.10.287.950:FF:000001">
    <property type="entry name" value="Methyl-accepting chemotaxis sensory transducer"/>
    <property type="match status" value="1"/>
</dbReference>
<protein>
    <submittedName>
        <fullName evidence="4">Methyl-accepting chemotaxis sensor/transducer protein</fullName>
    </submittedName>
</protein>
<reference evidence="4" key="1">
    <citation type="submission" date="2018-06" db="EMBL/GenBank/DDBJ databases">
        <authorList>
            <person name="Zhirakovskaya E."/>
        </authorList>
    </citation>
    <scope>NUCLEOTIDE SEQUENCE</scope>
</reference>
<feature type="domain" description="Methyl-accepting transducer" evidence="3">
    <location>
        <begin position="47"/>
        <end position="283"/>
    </location>
</feature>
<dbReference type="PANTHER" id="PTHR32089">
    <property type="entry name" value="METHYL-ACCEPTING CHEMOTAXIS PROTEIN MCPB"/>
    <property type="match status" value="1"/>
</dbReference>
<dbReference type="SMART" id="SM00283">
    <property type="entry name" value="MA"/>
    <property type="match status" value="1"/>
</dbReference>
<evidence type="ECO:0000256" key="1">
    <source>
        <dbReference type="ARBA" id="ARBA00023224"/>
    </source>
</evidence>
<dbReference type="InterPro" id="IPR004089">
    <property type="entry name" value="MCPsignal_dom"/>
</dbReference>
<dbReference type="PANTHER" id="PTHR32089:SF112">
    <property type="entry name" value="LYSOZYME-LIKE PROTEIN-RELATED"/>
    <property type="match status" value="1"/>
</dbReference>
<proteinExistence type="inferred from homology"/>
<organism evidence="4">
    <name type="scientific">hydrothermal vent metagenome</name>
    <dbReference type="NCBI Taxonomy" id="652676"/>
    <lineage>
        <taxon>unclassified sequences</taxon>
        <taxon>metagenomes</taxon>
        <taxon>ecological metagenomes</taxon>
    </lineage>
</organism>
<name>A0A3B0WLU8_9ZZZZ</name>